<evidence type="ECO:0000313" key="2">
    <source>
        <dbReference type="Proteomes" id="UP000030645"/>
    </source>
</evidence>
<proteinExistence type="predicted"/>
<sequence>MGGLNERIKNEKRMKNLSNLKLSKETEKRPAKFAQLALLFSSRALFVFLLSNSKASSTSEFPSKSVFRGISLLFSRRKWCSFDGTGRELRVSVTGGVSARF</sequence>
<dbReference type="EMBL" id="KE344789">
    <property type="protein sequence ID" value="EXB79623.1"/>
    <property type="molecule type" value="Genomic_DNA"/>
</dbReference>
<accession>W9RAI3</accession>
<reference evidence="2" key="1">
    <citation type="submission" date="2013-01" db="EMBL/GenBank/DDBJ databases">
        <title>Draft Genome Sequence of a Mulberry Tree, Morus notabilis C.K. Schneid.</title>
        <authorList>
            <person name="He N."/>
            <person name="Zhao S."/>
        </authorList>
    </citation>
    <scope>NUCLEOTIDE SEQUENCE</scope>
</reference>
<organism evidence="1 2">
    <name type="scientific">Morus notabilis</name>
    <dbReference type="NCBI Taxonomy" id="981085"/>
    <lineage>
        <taxon>Eukaryota</taxon>
        <taxon>Viridiplantae</taxon>
        <taxon>Streptophyta</taxon>
        <taxon>Embryophyta</taxon>
        <taxon>Tracheophyta</taxon>
        <taxon>Spermatophyta</taxon>
        <taxon>Magnoliopsida</taxon>
        <taxon>eudicotyledons</taxon>
        <taxon>Gunneridae</taxon>
        <taxon>Pentapetalae</taxon>
        <taxon>rosids</taxon>
        <taxon>fabids</taxon>
        <taxon>Rosales</taxon>
        <taxon>Moraceae</taxon>
        <taxon>Moreae</taxon>
        <taxon>Morus</taxon>
    </lineage>
</organism>
<gene>
    <name evidence="1" type="ORF">L484_011563</name>
</gene>
<evidence type="ECO:0000313" key="1">
    <source>
        <dbReference type="EMBL" id="EXB79623.1"/>
    </source>
</evidence>
<name>W9RAI3_9ROSA</name>
<keyword evidence="2" id="KW-1185">Reference proteome</keyword>
<dbReference type="AlphaFoldDB" id="W9RAI3"/>
<protein>
    <submittedName>
        <fullName evidence="1">Uncharacterized protein</fullName>
    </submittedName>
</protein>
<dbReference type="Proteomes" id="UP000030645">
    <property type="component" value="Unassembled WGS sequence"/>
</dbReference>